<comment type="caution">
    <text evidence="1">The sequence shown here is derived from an EMBL/GenBank/DDBJ whole genome shotgun (WGS) entry which is preliminary data.</text>
</comment>
<gene>
    <name evidence="1" type="ORF">VV01_02425</name>
</gene>
<dbReference type="InterPro" id="IPR036412">
    <property type="entry name" value="HAD-like_sf"/>
</dbReference>
<dbReference type="SUPFAM" id="SSF56784">
    <property type="entry name" value="HAD-like"/>
    <property type="match status" value="1"/>
</dbReference>
<dbReference type="InterPro" id="IPR050155">
    <property type="entry name" value="HAD-like_hydrolase_sf"/>
</dbReference>
<protein>
    <recommendedName>
        <fullName evidence="3">Haloacid dehalogenase</fullName>
    </recommendedName>
</protein>
<dbReference type="PATRIC" id="fig|1631356.3.peg.419"/>
<accession>A0A0L6CN16</accession>
<sequence>MTLVDSRAGIVACMHHALALHGGCATDADLWPLIGAPLHDNLAQFLPADQVDAAAADYRAAYLTDAVPITTAMPGAADLIAAIHRRGGRVVVVSAKVEPAIHAVLDHVGLRPDEVVGSLFAEGKATALVEHGATAYVGDHAGDMRAARAAGIPGIGVTTGPHDGATLRAAGASAVVSSLDQVLPAVEQQAQES</sequence>
<dbReference type="OrthoDB" id="9776368at2"/>
<keyword evidence="2" id="KW-1185">Reference proteome</keyword>
<evidence type="ECO:0000313" key="2">
    <source>
        <dbReference type="Proteomes" id="UP000037397"/>
    </source>
</evidence>
<dbReference type="Proteomes" id="UP000037397">
    <property type="component" value="Unassembled WGS sequence"/>
</dbReference>
<dbReference type="Pfam" id="PF12710">
    <property type="entry name" value="HAD"/>
    <property type="match status" value="1"/>
</dbReference>
<organism evidence="1 2">
    <name type="scientific">Luteipulveratus halotolerans</name>
    <dbReference type="NCBI Taxonomy" id="1631356"/>
    <lineage>
        <taxon>Bacteria</taxon>
        <taxon>Bacillati</taxon>
        <taxon>Actinomycetota</taxon>
        <taxon>Actinomycetes</taxon>
        <taxon>Micrococcales</taxon>
        <taxon>Dermacoccaceae</taxon>
        <taxon>Luteipulveratus</taxon>
    </lineage>
</organism>
<reference evidence="2" key="1">
    <citation type="submission" date="2015-03" db="EMBL/GenBank/DDBJ databases">
        <title>Luteipulveratus halotolerans sp. nov., a novel actinobacterium (Dermacoccaceae) from Sarawak, Malaysia.</title>
        <authorList>
            <person name="Juboi H."/>
            <person name="Basik A."/>
            <person name="Shamsul S.S."/>
            <person name="Arnold P."/>
            <person name="Schmitt E.K."/>
            <person name="Sanglier J.-J."/>
            <person name="Yeo T."/>
        </authorList>
    </citation>
    <scope>NUCLEOTIDE SEQUENCE [LARGE SCALE GENOMIC DNA]</scope>
    <source>
        <strain evidence="2">C296001</strain>
    </source>
</reference>
<evidence type="ECO:0008006" key="3">
    <source>
        <dbReference type="Google" id="ProtNLM"/>
    </source>
</evidence>
<name>A0A0L6CN16_9MICO</name>
<dbReference type="Gene3D" id="1.10.150.240">
    <property type="entry name" value="Putative phosphatase, domain 2"/>
    <property type="match status" value="1"/>
</dbReference>
<proteinExistence type="predicted"/>
<evidence type="ECO:0000313" key="1">
    <source>
        <dbReference type="EMBL" id="KNX39134.1"/>
    </source>
</evidence>
<dbReference type="EMBL" id="LAIR01000002">
    <property type="protein sequence ID" value="KNX39134.1"/>
    <property type="molecule type" value="Genomic_DNA"/>
</dbReference>
<dbReference type="PANTHER" id="PTHR43434">
    <property type="entry name" value="PHOSPHOGLYCOLATE PHOSPHATASE"/>
    <property type="match status" value="1"/>
</dbReference>
<dbReference type="STRING" id="1631356.VV01_02425"/>
<dbReference type="GO" id="GO:0005829">
    <property type="term" value="C:cytosol"/>
    <property type="evidence" value="ECO:0007669"/>
    <property type="project" value="TreeGrafter"/>
</dbReference>
<dbReference type="InterPro" id="IPR023198">
    <property type="entry name" value="PGP-like_dom2"/>
</dbReference>
<dbReference type="GO" id="GO:0006281">
    <property type="term" value="P:DNA repair"/>
    <property type="evidence" value="ECO:0007669"/>
    <property type="project" value="TreeGrafter"/>
</dbReference>
<dbReference type="InterPro" id="IPR023214">
    <property type="entry name" value="HAD_sf"/>
</dbReference>
<dbReference type="Gene3D" id="3.40.50.1000">
    <property type="entry name" value="HAD superfamily/HAD-like"/>
    <property type="match status" value="1"/>
</dbReference>
<dbReference type="GO" id="GO:0008967">
    <property type="term" value="F:phosphoglycolate phosphatase activity"/>
    <property type="evidence" value="ECO:0007669"/>
    <property type="project" value="TreeGrafter"/>
</dbReference>
<dbReference type="AlphaFoldDB" id="A0A0L6CN16"/>
<dbReference type="PANTHER" id="PTHR43434:SF1">
    <property type="entry name" value="PHOSPHOGLYCOLATE PHOSPHATASE"/>
    <property type="match status" value="1"/>
</dbReference>